<dbReference type="OrthoDB" id="339674at2"/>
<keyword evidence="1" id="KW-1133">Transmembrane helix</keyword>
<evidence type="ECO:0000313" key="4">
    <source>
        <dbReference type="Proteomes" id="UP000245133"/>
    </source>
</evidence>
<gene>
    <name evidence="3" type="ORF">LPTSP4_05640</name>
</gene>
<reference evidence="3 4" key="1">
    <citation type="submission" date="2018-02" db="EMBL/GenBank/DDBJ databases">
        <title>Novel Leptospira species isolated from soil and water in Japan.</title>
        <authorList>
            <person name="Nakao R."/>
            <person name="Masuzawa T."/>
        </authorList>
    </citation>
    <scope>NUCLEOTIDE SEQUENCE [LARGE SCALE GENOMIC DNA]</scope>
    <source>
        <strain evidence="3 4">YH101</strain>
    </source>
</reference>
<dbReference type="CDD" id="cd06577">
    <property type="entry name" value="PASTA_pknB"/>
    <property type="match status" value="2"/>
</dbReference>
<accession>A0A2P2DWN7</accession>
<dbReference type="Gene3D" id="3.30.10.20">
    <property type="match status" value="2"/>
</dbReference>
<feature type="domain" description="PASTA" evidence="2">
    <location>
        <begin position="39"/>
        <end position="105"/>
    </location>
</feature>
<dbReference type="EMBL" id="BFBB01000002">
    <property type="protein sequence ID" value="GBF49055.1"/>
    <property type="molecule type" value="Genomic_DNA"/>
</dbReference>
<dbReference type="Pfam" id="PF03793">
    <property type="entry name" value="PASTA"/>
    <property type="match status" value="2"/>
</dbReference>
<sequence length="338" mass="38054">MKEKFLKILPYSGYVLFLGLGLILFFTAAFLVVVVRTKDEQKVLMPNITGKNYIEVHNELQRLQLKVKLETKRIPEKTDGIVLSQSIDAGKEVEAGSKIYVTVNIGFDRVTVPDVKGQDLKRARAILEKVLSGEIYVPMSIGGITYVPSRGDEPADTVIDQIPQAGKETHSGEKVYLLVTESNTSKSSKVLTPKDWEELLIAVPTPFAVEALQRNKIPYKIQEIQKAKRREDSGIVQSIKVTESGAHITTVFHEAQERMLYDYETVSYEIDDTDVYTAYLSYTDAKTGTEMKREVLTSQKLKEDEMLHLVVYRGPSAKLTLVGLETGEAKTWKWKGVY</sequence>
<dbReference type="AlphaFoldDB" id="A0A2P2DWN7"/>
<feature type="transmembrane region" description="Helical" evidence="1">
    <location>
        <begin position="12"/>
        <end position="35"/>
    </location>
</feature>
<feature type="domain" description="PASTA" evidence="2">
    <location>
        <begin position="106"/>
        <end position="181"/>
    </location>
</feature>
<dbReference type="PROSITE" id="PS51178">
    <property type="entry name" value="PASTA"/>
    <property type="match status" value="2"/>
</dbReference>
<keyword evidence="1" id="KW-0812">Transmembrane</keyword>
<proteinExistence type="predicted"/>
<evidence type="ECO:0000259" key="2">
    <source>
        <dbReference type="PROSITE" id="PS51178"/>
    </source>
</evidence>
<dbReference type="RefSeq" id="WP_108973499.1">
    <property type="nucleotide sequence ID" value="NZ_BFBB01000002.1"/>
</dbReference>
<dbReference type="InterPro" id="IPR005543">
    <property type="entry name" value="PASTA_dom"/>
</dbReference>
<keyword evidence="4" id="KW-1185">Reference proteome</keyword>
<evidence type="ECO:0000313" key="3">
    <source>
        <dbReference type="EMBL" id="GBF49055.1"/>
    </source>
</evidence>
<protein>
    <recommendedName>
        <fullName evidence="2">PASTA domain-containing protein</fullName>
    </recommendedName>
</protein>
<dbReference type="SMART" id="SM00740">
    <property type="entry name" value="PASTA"/>
    <property type="match status" value="2"/>
</dbReference>
<name>A0A2P2DWN7_9LEPT</name>
<organism evidence="3 4">
    <name type="scientific">Leptospira ryugenii</name>
    <dbReference type="NCBI Taxonomy" id="1917863"/>
    <lineage>
        <taxon>Bacteria</taxon>
        <taxon>Pseudomonadati</taxon>
        <taxon>Spirochaetota</taxon>
        <taxon>Spirochaetia</taxon>
        <taxon>Leptospirales</taxon>
        <taxon>Leptospiraceae</taxon>
        <taxon>Leptospira</taxon>
    </lineage>
</organism>
<dbReference type="Proteomes" id="UP000245133">
    <property type="component" value="Unassembled WGS sequence"/>
</dbReference>
<dbReference type="SUPFAM" id="SSF54184">
    <property type="entry name" value="Penicillin-binding protein 2x (pbp-2x), c-terminal domain"/>
    <property type="match status" value="1"/>
</dbReference>
<evidence type="ECO:0000256" key="1">
    <source>
        <dbReference type="SAM" id="Phobius"/>
    </source>
</evidence>
<comment type="caution">
    <text evidence="3">The sequence shown here is derived from an EMBL/GenBank/DDBJ whole genome shotgun (WGS) entry which is preliminary data.</text>
</comment>
<keyword evidence="1" id="KW-0472">Membrane</keyword>